<feature type="compositionally biased region" description="Polar residues" evidence="1">
    <location>
        <begin position="1"/>
        <end position="10"/>
    </location>
</feature>
<dbReference type="Proteomes" id="UP000186601">
    <property type="component" value="Unassembled WGS sequence"/>
</dbReference>
<accession>A0A2R6RLZ9</accession>
<dbReference type="EMBL" id="MLYV02000221">
    <property type="protein sequence ID" value="PSS31054.1"/>
    <property type="molecule type" value="Genomic_DNA"/>
</dbReference>
<protein>
    <submittedName>
        <fullName evidence="2">Uncharacterized protein</fullName>
    </submittedName>
</protein>
<dbReference type="AlphaFoldDB" id="A0A2R6RLZ9"/>
<organism evidence="2 3">
    <name type="scientific">Hermanssonia centrifuga</name>
    <dbReference type="NCBI Taxonomy" id="98765"/>
    <lineage>
        <taxon>Eukaryota</taxon>
        <taxon>Fungi</taxon>
        <taxon>Dikarya</taxon>
        <taxon>Basidiomycota</taxon>
        <taxon>Agaricomycotina</taxon>
        <taxon>Agaricomycetes</taxon>
        <taxon>Polyporales</taxon>
        <taxon>Meruliaceae</taxon>
        <taxon>Hermanssonia</taxon>
    </lineage>
</organism>
<reference evidence="2 3" key="1">
    <citation type="submission" date="2018-02" db="EMBL/GenBank/DDBJ databases">
        <title>Genome sequence of the basidiomycete white-rot fungus Phlebia centrifuga.</title>
        <authorList>
            <person name="Granchi Z."/>
            <person name="Peng M."/>
            <person name="de Vries R.P."/>
            <person name="Hilden K."/>
            <person name="Makela M.R."/>
            <person name="Grigoriev I."/>
            <person name="Riley R."/>
        </authorList>
    </citation>
    <scope>NUCLEOTIDE SEQUENCE [LARGE SCALE GENOMIC DNA]</scope>
    <source>
        <strain evidence="2 3">FBCC195</strain>
    </source>
</reference>
<keyword evidence="3" id="KW-1185">Reference proteome</keyword>
<evidence type="ECO:0000313" key="3">
    <source>
        <dbReference type="Proteomes" id="UP000186601"/>
    </source>
</evidence>
<proteinExistence type="predicted"/>
<comment type="caution">
    <text evidence="2">The sequence shown here is derived from an EMBL/GenBank/DDBJ whole genome shotgun (WGS) entry which is preliminary data.</text>
</comment>
<evidence type="ECO:0000313" key="2">
    <source>
        <dbReference type="EMBL" id="PSS31054.1"/>
    </source>
</evidence>
<dbReference type="OrthoDB" id="2337158at2759"/>
<feature type="region of interest" description="Disordered" evidence="1">
    <location>
        <begin position="1"/>
        <end position="30"/>
    </location>
</feature>
<feature type="compositionally biased region" description="Low complexity" evidence="1">
    <location>
        <begin position="16"/>
        <end position="28"/>
    </location>
</feature>
<name>A0A2R6RLZ9_9APHY</name>
<gene>
    <name evidence="2" type="ORF">PHLCEN_2v2386</name>
</gene>
<sequence length="160" mass="17190">MFLTDTSTSKGKAKPQARTAPRPLAARPSQQTILTENSSAAATPAATPTLPTPSIARKYPALTATEIIRLLAGSVTSIHADPSAAVRTLQLRFYILSAFGGLQEQLPSEERDSEWEKGIHNGELTKAIDDAFHPPAGAPREDQAWAKDLKAVLTAMGWHH</sequence>
<evidence type="ECO:0000256" key="1">
    <source>
        <dbReference type="SAM" id="MobiDB-lite"/>
    </source>
</evidence>